<gene>
    <name evidence="1" type="ORF">UFOVP275_55</name>
</gene>
<protein>
    <submittedName>
        <fullName evidence="1">Uncharacterized protein</fullName>
    </submittedName>
</protein>
<proteinExistence type="predicted"/>
<accession>A0A6J5LLB5</accession>
<sequence>MSTNAIIKVEGVGYCALYKHWDGYPEATLAWLEKFNKEFTEERGDDGSYKMAQLIRSSAFMQAEFDLDPSTTTGWGVVMGVGEGHRKDYTYTLKKDGTVEFRHDAAIRNVDAQIEAITIHLEEVAA</sequence>
<reference evidence="1" key="1">
    <citation type="submission" date="2020-04" db="EMBL/GenBank/DDBJ databases">
        <authorList>
            <person name="Chiriac C."/>
            <person name="Salcher M."/>
            <person name="Ghai R."/>
            <person name="Kavagutti S V."/>
        </authorList>
    </citation>
    <scope>NUCLEOTIDE SEQUENCE</scope>
</reference>
<evidence type="ECO:0000313" key="1">
    <source>
        <dbReference type="EMBL" id="CAB4135035.1"/>
    </source>
</evidence>
<name>A0A6J5LLB5_9CAUD</name>
<organism evidence="1">
    <name type="scientific">uncultured Caudovirales phage</name>
    <dbReference type="NCBI Taxonomy" id="2100421"/>
    <lineage>
        <taxon>Viruses</taxon>
        <taxon>Duplodnaviria</taxon>
        <taxon>Heunggongvirae</taxon>
        <taxon>Uroviricota</taxon>
        <taxon>Caudoviricetes</taxon>
        <taxon>Peduoviridae</taxon>
        <taxon>Maltschvirus</taxon>
        <taxon>Maltschvirus maltsch</taxon>
    </lineage>
</organism>
<dbReference type="EMBL" id="LR796290">
    <property type="protein sequence ID" value="CAB4135035.1"/>
    <property type="molecule type" value="Genomic_DNA"/>
</dbReference>